<evidence type="ECO:0000313" key="2">
    <source>
        <dbReference type="Proteomes" id="UP000515733"/>
    </source>
</evidence>
<reference evidence="1 2" key="1">
    <citation type="submission" date="2020-03" db="EMBL/GenBank/DDBJ databases">
        <authorList>
            <consortium name="Genoscope - CEA"/>
            <person name="William W."/>
        </authorList>
    </citation>
    <scope>NUCLEOTIDE SEQUENCE [LARGE SCALE GENOMIC DNA]</scope>
    <source>
        <strain evidence="2">DSM 16959</strain>
    </source>
</reference>
<dbReference type="OrthoDB" id="3253436at2"/>
<evidence type="ECO:0008006" key="3">
    <source>
        <dbReference type="Google" id="ProtNLM"/>
    </source>
</evidence>
<dbReference type="Proteomes" id="UP000515733">
    <property type="component" value="Chromosome"/>
</dbReference>
<dbReference type="Pfam" id="PF03013">
    <property type="entry name" value="Pyr_excise"/>
    <property type="match status" value="1"/>
</dbReference>
<protein>
    <recommendedName>
        <fullName evidence="3">DNA lyase</fullName>
    </recommendedName>
</protein>
<organism evidence="1 2">
    <name type="scientific">Denitratisoma oestradiolicum</name>
    <dbReference type="NCBI Taxonomy" id="311182"/>
    <lineage>
        <taxon>Bacteria</taxon>
        <taxon>Pseudomonadati</taxon>
        <taxon>Pseudomonadota</taxon>
        <taxon>Betaproteobacteria</taxon>
        <taxon>Nitrosomonadales</taxon>
        <taxon>Sterolibacteriaceae</taxon>
        <taxon>Denitratisoma</taxon>
    </lineage>
</organism>
<sequence length="146" mass="16700">MRLWSLHPKYLDPQGLVALWRETLLAQAVLRGETRGYRHHPQLQRFQAQTDPEGAIGAYLRAVLAEARDRGYGFDGSKIRSARECAPIEVSTGQIMHEWRHLLQKLAARSPTVHEKWQDIEIPETHPLFSPVPGDVAPWEKHQEAP</sequence>
<dbReference type="EMBL" id="LR778301">
    <property type="protein sequence ID" value="CAB1370168.1"/>
    <property type="molecule type" value="Genomic_DNA"/>
</dbReference>
<dbReference type="InterPro" id="IPR004260">
    <property type="entry name" value="Pyr-dimer_DNA_glycosylase"/>
</dbReference>
<accession>A0A6S6XYQ0</accession>
<keyword evidence="2" id="KW-1185">Reference proteome</keyword>
<proteinExistence type="predicted"/>
<dbReference type="AlphaFoldDB" id="A0A6S6XYQ0"/>
<evidence type="ECO:0000313" key="1">
    <source>
        <dbReference type="EMBL" id="CAB1370168.1"/>
    </source>
</evidence>
<gene>
    <name evidence="1" type="ORF">DENOEST_3014</name>
</gene>
<name>A0A6S6XYQ0_9PROT</name>
<dbReference type="RefSeq" id="WP_145770719.1">
    <property type="nucleotide sequence ID" value="NZ_LR778301.1"/>
</dbReference>
<dbReference type="KEGG" id="doe:DENOEST_3014"/>